<evidence type="ECO:0000313" key="6">
    <source>
        <dbReference type="Proteomes" id="UP000223968"/>
    </source>
</evidence>
<dbReference type="CDD" id="cd06257">
    <property type="entry name" value="DnaJ"/>
    <property type="match status" value="1"/>
</dbReference>
<name>A0A2B7WGM4_9EURO</name>
<dbReference type="Pfam" id="PF00226">
    <property type="entry name" value="DnaJ"/>
    <property type="match status" value="1"/>
</dbReference>
<dbReference type="GO" id="GO:0051787">
    <property type="term" value="F:misfolded protein binding"/>
    <property type="evidence" value="ECO:0007669"/>
    <property type="project" value="TreeGrafter"/>
</dbReference>
<dbReference type="SUPFAM" id="SSF46565">
    <property type="entry name" value="Chaperone J-domain"/>
    <property type="match status" value="1"/>
</dbReference>
<feature type="transmembrane region" description="Helical" evidence="3">
    <location>
        <begin position="52"/>
        <end position="70"/>
    </location>
</feature>
<keyword evidence="6" id="KW-1185">Reference proteome</keyword>
<dbReference type="GO" id="GO:0036503">
    <property type="term" value="P:ERAD pathway"/>
    <property type="evidence" value="ECO:0007669"/>
    <property type="project" value="TreeGrafter"/>
</dbReference>
<comment type="caution">
    <text evidence="5">The sequence shown here is derived from an EMBL/GenBank/DDBJ whole genome shotgun (WGS) entry which is preliminary data.</text>
</comment>
<keyword evidence="1" id="KW-0143">Chaperone</keyword>
<evidence type="ECO:0000256" key="3">
    <source>
        <dbReference type="SAM" id="Phobius"/>
    </source>
</evidence>
<dbReference type="SMART" id="SM00271">
    <property type="entry name" value="DnaJ"/>
    <property type="match status" value="1"/>
</dbReference>
<reference evidence="5 6" key="1">
    <citation type="submission" date="2017-10" db="EMBL/GenBank/DDBJ databases">
        <title>Comparative genomics in systemic dimorphic fungi from Ajellomycetaceae.</title>
        <authorList>
            <person name="Munoz J.F."/>
            <person name="Mcewen J.G."/>
            <person name="Clay O.K."/>
            <person name="Cuomo C.A."/>
        </authorList>
    </citation>
    <scope>NUCLEOTIDE SEQUENCE [LARGE SCALE GENOMIC DNA]</scope>
    <source>
        <strain evidence="5 6">UAMH5409</strain>
    </source>
</reference>
<dbReference type="InterPro" id="IPR001623">
    <property type="entry name" value="DnaJ_domain"/>
</dbReference>
<sequence length="364" mass="41394">MGSDLFASVFSFAGWAFLPRYATSFLQSLYYRITIRAGEPHPAPGSPRYVRHYRRIYIVVVTSYLLYSFYDTYHKLRVDGDFYQLLGVLPTADDRTIKSRFRRLAALHHPDKRQQIVNNSGSDESPDALFLQLRLAQDTLLDPVKKFAYDRFGQAVVEGSKAKTISEFLYAGLYALAPQYVGGFIVMTLMNLFWFSGWGRYWRFYTFFALLTLELTLLTHPKGIFMPANYLPPWLSSLLRLDTFYLVPFQILALARSASMTTNIFISQLTPPNDDSSSSKKEGNGGLTQKTQTQLAQLTHMVAANDAEVTRLLQMAFAPFRGDKESVGRLRRGMKEGLILGSVREAPEVKEAVKGVVERRRKES</sequence>
<feature type="domain" description="J" evidence="4">
    <location>
        <begin position="81"/>
        <end position="153"/>
    </location>
</feature>
<organism evidence="5 6">
    <name type="scientific">Helicocarpus griseus UAMH5409</name>
    <dbReference type="NCBI Taxonomy" id="1447875"/>
    <lineage>
        <taxon>Eukaryota</taxon>
        <taxon>Fungi</taxon>
        <taxon>Dikarya</taxon>
        <taxon>Ascomycota</taxon>
        <taxon>Pezizomycotina</taxon>
        <taxon>Eurotiomycetes</taxon>
        <taxon>Eurotiomycetidae</taxon>
        <taxon>Onygenales</taxon>
        <taxon>Ajellomycetaceae</taxon>
        <taxon>Helicocarpus</taxon>
    </lineage>
</organism>
<feature type="transmembrane region" description="Helical" evidence="3">
    <location>
        <begin position="168"/>
        <end position="195"/>
    </location>
</feature>
<proteinExistence type="predicted"/>
<dbReference type="PROSITE" id="PS50076">
    <property type="entry name" value="DNAJ_2"/>
    <property type="match status" value="1"/>
</dbReference>
<dbReference type="OrthoDB" id="436519at2759"/>
<keyword evidence="3" id="KW-1133">Transmembrane helix</keyword>
<evidence type="ECO:0000256" key="2">
    <source>
        <dbReference type="SAM" id="MobiDB-lite"/>
    </source>
</evidence>
<gene>
    <name evidence="5" type="ORF">AJ79_08855</name>
</gene>
<dbReference type="GO" id="GO:0051087">
    <property type="term" value="F:protein-folding chaperone binding"/>
    <property type="evidence" value="ECO:0007669"/>
    <property type="project" value="TreeGrafter"/>
</dbReference>
<dbReference type="InterPro" id="IPR036869">
    <property type="entry name" value="J_dom_sf"/>
</dbReference>
<feature type="region of interest" description="Disordered" evidence="2">
    <location>
        <begin position="271"/>
        <end position="290"/>
    </location>
</feature>
<evidence type="ECO:0000259" key="4">
    <source>
        <dbReference type="PROSITE" id="PS50076"/>
    </source>
</evidence>
<evidence type="ECO:0000313" key="5">
    <source>
        <dbReference type="EMBL" id="PGG98483.1"/>
    </source>
</evidence>
<protein>
    <recommendedName>
        <fullName evidence="4">J domain-containing protein</fullName>
    </recommendedName>
</protein>
<dbReference type="Proteomes" id="UP000223968">
    <property type="component" value="Unassembled WGS sequence"/>
</dbReference>
<dbReference type="AlphaFoldDB" id="A0A2B7WGM4"/>
<evidence type="ECO:0000256" key="1">
    <source>
        <dbReference type="ARBA" id="ARBA00023186"/>
    </source>
</evidence>
<dbReference type="GO" id="GO:0005783">
    <property type="term" value="C:endoplasmic reticulum"/>
    <property type="evidence" value="ECO:0007669"/>
    <property type="project" value="TreeGrafter"/>
</dbReference>
<dbReference type="STRING" id="1447875.A0A2B7WGM4"/>
<dbReference type="EMBL" id="PDNB01000224">
    <property type="protein sequence ID" value="PGG98483.1"/>
    <property type="molecule type" value="Genomic_DNA"/>
</dbReference>
<dbReference type="PANTHER" id="PTHR44360:SF1">
    <property type="entry name" value="DNAJ HOMOLOG SUBFAMILY B MEMBER 9"/>
    <property type="match status" value="1"/>
</dbReference>
<dbReference type="PRINTS" id="PR00625">
    <property type="entry name" value="JDOMAIN"/>
</dbReference>
<dbReference type="PANTHER" id="PTHR44360">
    <property type="entry name" value="DNAJ HOMOLOG SUBFAMILY B MEMBER 9"/>
    <property type="match status" value="1"/>
</dbReference>
<accession>A0A2B7WGM4</accession>
<keyword evidence="3" id="KW-0812">Transmembrane</keyword>
<keyword evidence="3" id="KW-0472">Membrane</keyword>
<dbReference type="InterPro" id="IPR051948">
    <property type="entry name" value="Hsp70_co-chaperone_J-domain"/>
</dbReference>
<dbReference type="Gene3D" id="1.10.287.110">
    <property type="entry name" value="DnaJ domain"/>
    <property type="match status" value="1"/>
</dbReference>